<dbReference type="EMBL" id="AAKPLR010000018">
    <property type="protein sequence ID" value="ECU2845978.1"/>
    <property type="molecule type" value="Genomic_DNA"/>
</dbReference>
<dbReference type="EMBL" id="DAATCB010000004">
    <property type="protein sequence ID" value="HAE7977684.1"/>
    <property type="molecule type" value="Genomic_DNA"/>
</dbReference>
<evidence type="ECO:0000313" key="21">
    <source>
        <dbReference type="EMBL" id="ECA3971205.1"/>
    </source>
</evidence>
<dbReference type="EMBL" id="DAASFK010000003">
    <property type="protein sequence ID" value="HAE5303384.1"/>
    <property type="molecule type" value="Genomic_DNA"/>
</dbReference>
<evidence type="ECO:0000313" key="92">
    <source>
        <dbReference type="EMBL" id="QJV37133.1"/>
    </source>
</evidence>
<evidence type="ECO:0000313" key="80">
    <source>
        <dbReference type="EMBL" id="HAE5433195.1"/>
    </source>
</evidence>
<evidence type="ECO:0000313" key="53">
    <source>
        <dbReference type="EMBL" id="EDH8388141.1"/>
    </source>
</evidence>
<dbReference type="EMBL" id="DAARIV010000002">
    <property type="protein sequence ID" value="HAE2605825.1"/>
    <property type="molecule type" value="Genomic_DNA"/>
</dbReference>
<evidence type="ECO:0000313" key="65">
    <source>
        <dbReference type="EMBL" id="HAB4384940.1"/>
    </source>
</evidence>
<dbReference type="EMBL" id="DAAGSG010000009">
    <property type="protein sequence ID" value="HAB4347270.1"/>
    <property type="molecule type" value="Genomic_DNA"/>
</dbReference>
<evidence type="ECO:0000313" key="78">
    <source>
        <dbReference type="EMBL" id="HAE5289682.1"/>
    </source>
</evidence>
<dbReference type="EMBL" id="AAHYAN010000010">
    <property type="protein sequence ID" value="ECB5810479.1"/>
    <property type="molecule type" value="Genomic_DNA"/>
</dbReference>
<evidence type="ECO:0000313" key="57">
    <source>
        <dbReference type="EMBL" id="HAB1676993.1"/>
    </source>
</evidence>
<evidence type="ECO:0000313" key="18">
    <source>
        <dbReference type="EMBL" id="EBZ3765406.1"/>
    </source>
</evidence>
<dbReference type="EMBL" id="AAKOUH010000004">
    <property type="protein sequence ID" value="ECU0725908.1"/>
    <property type="molecule type" value="Genomic_DNA"/>
</dbReference>
<dbReference type="EMBL" id="AAKOVI010000035">
    <property type="protein sequence ID" value="ECU0850339.1"/>
    <property type="molecule type" value="Genomic_DNA"/>
</dbReference>
<dbReference type="EMBL" id="AAHUFL010000006">
    <property type="protein sequence ID" value="ECA3971205.1"/>
    <property type="molecule type" value="Genomic_DNA"/>
</dbReference>
<dbReference type="Proteomes" id="UP000839930">
    <property type="component" value="Unassembled WGS sequence"/>
</dbReference>
<reference evidence="43" key="4">
    <citation type="submission" date="2018-07" db="EMBL/GenBank/DDBJ databases">
        <authorList>
            <consortium name="NARMS: The National Antimicrobial Resistance Monitoring System"/>
        </authorList>
    </citation>
    <scope>NUCLEOTIDE SEQUENCE</scope>
    <source>
        <strain evidence="12">FSIS11919428</strain>
        <strain evidence="43">FSIS1605484</strain>
        <strain evidence="49">FSIS1710722</strain>
    </source>
</reference>
<reference evidence="29" key="2">
    <citation type="submission" date="2018-06" db="EMBL/GenBank/DDBJ databases">
        <authorList>
            <consortium name="GenomeTrakr network: Whole genome sequencing for foodborne pathogen traceback"/>
        </authorList>
    </citation>
    <scope>NUCLEOTIDE SEQUENCE</scope>
    <source>
        <strain evidence="45">CFSAN037700</strain>
        <strain evidence="46">CFSAN037709</strain>
        <strain evidence="47">CFSAN037722</strain>
        <strain evidence="28">FSIS11809892</strain>
        <strain evidence="33">FSIS11809959</strain>
        <strain evidence="34">FSIS11810047</strain>
        <strain evidence="35">FSIS11810049</strain>
        <strain evidence="29">FSIS11810308</strain>
        <strain evidence="40">FSIS11811714</strain>
        <strain evidence="10">FSIS11813724</strain>
        <strain evidence="18">FSIS11814551</strain>
        <strain evidence="17">FSIS11814560</strain>
        <strain evidence="6">FSIS11919071</strain>
        <strain evidence="8">FSIS11919895</strain>
        <strain evidence="4">FSIS11920420</strain>
        <strain evidence="27">FSIS11920791</strain>
        <strain evidence="41">FSIS1504604</strain>
        <strain evidence="42">FSIS1505305</strain>
        <strain evidence="48">FSIS1607987</strain>
        <strain evidence="50">FSIS1700006</strain>
        <strain evidence="53">FSIS1701215</strain>
        <strain evidence="54">FSIS1701557</strain>
        <strain evidence="55">FSIS1702006</strain>
        <strain evidence="51">FSIS1710673</strain>
        <strain evidence="32">FSIS21821670</strain>
        <strain evidence="36">FSIS21821799</strain>
        <strain evidence="38">FSIS21821917</strain>
        <strain evidence="31">FSIS21822115</strain>
        <strain evidence="21">FSIS21823005</strain>
        <strain evidence="11">FSIS21823015</strain>
        <strain evidence="9">FSIS21823046</strain>
        <strain evidence="23">FSIS21923374</strain>
        <strain evidence="24">FSIS21923591</strain>
        <strain evidence="13">FSIS21923917</strain>
        <strain evidence="39">FSIS31800552</strain>
        <strain evidence="30">FSIS31800621</strain>
        <strain evidence="37">FSIS31800750</strain>
        <strain evidence="20">FSIS31801318</strain>
        <strain evidence="5">FSIS31901417</strain>
        <strain evidence="7">FSIS31901572</strain>
        <strain evidence="14">FSIS31901849</strain>
    </source>
</reference>
<sequence length="906" mass="98574">MPAAVPVVATIAAGVAAANEMYAIAMVITVAAQIATQALTKTPSLNSYRDTSERKQVLRAAASAKTVVYGRTTTAGTLFFSEEQAGEQDDGEMLHLAIALAGHPLSGVQTVWLGDEPISSYPEHAFFELHTNRQTADPYMLENCPSWKEDMIGKGITWLRVSLKFNAEKFPSGIPNIKVEKFGREVYDPRTGLTEYSNNAALVILDYYRNYLKVPDSDINWDQFQEAANICDEEVITGANTVEKRYTINGEFDLSENKVSILEGMLAACAGDVTYTAGKHGLLVGAYYGPATEVITESQLAGDIEIMPEVTQAERVNTIKGTFVDPQQGYTEADFPSVSVGEWVTEDGVEISQDMKLRFVTSEFQAQRLADVKLKRTRIARTMNVTLNLSGYRYRPGMYVKVNFPSLGIVNVEMRVTDWKFGVQNGVQLTLKQETADVWGDAIGKPVERPPFTQLPSGGVAQPQNLKYTVEEIGQVVQGILSWQNIGQVVYNKVIIRRNGQMVMSVQVPGTFTRLTGLPKNTYTAHVIAVNQMGAESPEGYLEFSIEAPPPPSHVDIEQGFFAVTMIPRLASITNVSTQFDFWTSGESKLPDTSTSTVEGNSSREGVGTTWTSNQLQAGHTYYWYIRTINAFGASAFVEVPALCSMDTGGLMDLIDDGIQKSDAFQNVKDGVDTNLEGIMEDALANHGTVEHQYQQYGEVRADIMVVKTTVATAEKGLADLSTYVQSQIGPDGSLTSAVNQKMTAEVNSDGTAKASYTLNMGIIRNGVKYNTGLGMSIDPDGNSYKSTIVFAADQFGIYSGNNPGNWQAAFFVYNGQVFIRSALIQEASIDFAKITDSLQSANFIPGGGGRGWNLPKSGSPEFHGKLYADSGEFAFNGVNNVTRIDGNGITVNLSGGGRVVVGRWT</sequence>
<evidence type="ECO:0000313" key="42">
    <source>
        <dbReference type="EMBL" id="ECY9478038.1"/>
    </source>
</evidence>
<reference evidence="78" key="3">
    <citation type="submission" date="2018-07" db="EMBL/GenBank/DDBJ databases">
        <authorList>
            <consortium name="NCBI Pathogen Detection Project"/>
        </authorList>
    </citation>
    <scope>NUCLEOTIDE SEQUENCE</scope>
    <source>
        <strain evidence="85">07041415_broiler_meat_pESI_ESC-S_2007</strain>
        <strain evidence="70">09051564_79_broiler_meat_pESI_ESC-S_2009</strain>
        <strain evidence="79">12037823_11_broiler_chicken_pESI_CTX_M1_2012</strain>
        <strain evidence="56">13-3055</strain>
        <strain evidence="86">13002124_1_human_pESI_CTX_M1_2013</strain>
        <strain evidence="83">13002124_34_broiler meat_pESI_CTX_M1_2013</strain>
        <strain evidence="84">14026835_human_pESI_CTX_M65_2014</strain>
        <strain evidence="78">14035093_human_pESI_CTX_M1_2014</strain>
        <strain evidence="71">14057027_15_broiler_meat_pESI_CTX_M1_2014</strain>
        <strain evidence="57">Salmonella enterica</strain>
    </source>
</reference>
<evidence type="ECO:0000313" key="11">
    <source>
        <dbReference type="EMBL" id="EBO8614061.1"/>
    </source>
</evidence>
<evidence type="ECO:0000313" key="51">
    <source>
        <dbReference type="EMBL" id="EDG6335255.1"/>
    </source>
</evidence>
<dbReference type="EMBL" id="DAAHDX010000003">
    <property type="protein sequence ID" value="HAB5733466.1"/>
    <property type="molecule type" value="Genomic_DNA"/>
</dbReference>
<evidence type="ECO:0000313" key="66">
    <source>
        <dbReference type="EMBL" id="HAB4533323.1"/>
    </source>
</evidence>
<evidence type="ECO:0000313" key="16">
    <source>
        <dbReference type="EMBL" id="EBY7802583.1"/>
    </source>
</evidence>
<evidence type="ECO:0000313" key="59">
    <source>
        <dbReference type="EMBL" id="HAB1819737.1"/>
    </source>
</evidence>
<accession>A0A3R0DB10</accession>
<dbReference type="EMBL" id="AAGHRN010000003">
    <property type="protein sequence ID" value="EBO1796850.1"/>
    <property type="molecule type" value="Genomic_DNA"/>
</dbReference>
<dbReference type="EMBL" id="AAKSJL010000006">
    <property type="protein sequence ID" value="ECV5410149.1"/>
    <property type="molecule type" value="Genomic_DNA"/>
</dbReference>
<evidence type="ECO:0000313" key="31">
    <source>
        <dbReference type="EMBL" id="ECT3914752.1"/>
    </source>
</evidence>
<evidence type="ECO:0000313" key="76">
    <source>
        <dbReference type="EMBL" id="HAE1678716.1"/>
    </source>
</evidence>
<evidence type="ECO:0000313" key="28">
    <source>
        <dbReference type="EMBL" id="ECS9069276.1"/>
    </source>
</evidence>
<dbReference type="EMBL" id="AAHTGE010000008">
    <property type="protein sequence ID" value="ECA0963056.1"/>
    <property type="molecule type" value="Genomic_DNA"/>
</dbReference>
<evidence type="ECO:0000313" key="24">
    <source>
        <dbReference type="EMBL" id="ECB5810479.1"/>
    </source>
</evidence>
<dbReference type="EMBL" id="AAMDBK010000018">
    <property type="protein sequence ID" value="EDG1266407.1"/>
    <property type="molecule type" value="Genomic_DNA"/>
</dbReference>
<evidence type="ECO:0000313" key="14">
    <source>
        <dbReference type="EMBL" id="EBO9086147.1"/>
    </source>
</evidence>
<dbReference type="EMBL" id="DAAGMV010000006">
    <property type="protein sequence ID" value="HAB3717322.1"/>
    <property type="molecule type" value="Genomic_DNA"/>
</dbReference>
<dbReference type="EMBL" id="AAMKJR010000008">
    <property type="protein sequence ID" value="EDI2672246.1"/>
    <property type="molecule type" value="Genomic_DNA"/>
</dbReference>
<evidence type="ECO:0000313" key="34">
    <source>
        <dbReference type="EMBL" id="ECU0929537.1"/>
    </source>
</evidence>
<evidence type="ECO:0000313" key="9">
    <source>
        <dbReference type="EMBL" id="EBO8409873.1"/>
    </source>
</evidence>
<evidence type="ECO:0000313" key="25">
    <source>
        <dbReference type="EMBL" id="ECD7998136.1"/>
    </source>
</evidence>
<dbReference type="EMBL" id="DAAFWO010000002">
    <property type="protein sequence ID" value="HAB1819737.1"/>
    <property type="molecule type" value="Genomic_DNA"/>
</dbReference>
<evidence type="ECO:0000313" key="58">
    <source>
        <dbReference type="EMBL" id="HAB1721544.1"/>
    </source>
</evidence>
<protein>
    <submittedName>
        <fullName evidence="78">DUF1983 domain-containing protein</fullName>
    </submittedName>
    <submittedName>
        <fullName evidence="52">Phage tail protein</fullName>
    </submittedName>
</protein>
<evidence type="ECO:0000313" key="45">
    <source>
        <dbReference type="EMBL" id="EDB8863013.1"/>
    </source>
</evidence>
<evidence type="ECO:0000313" key="91">
    <source>
        <dbReference type="EMBL" id="QJV32505.1"/>
    </source>
</evidence>
<reference evidence="78" key="1">
    <citation type="journal article" date="2018" name="Genome Biol.">
        <title>SKESA: strategic k-mer extension for scrupulous assemblies.</title>
        <authorList>
            <person name="Souvorov A."/>
            <person name="Agarwala R."/>
            <person name="Lipman D.J."/>
        </authorList>
    </citation>
    <scope>NUCLEOTIDE SEQUENCE</scope>
    <source>
        <strain evidence="85">07041415_broiler_meat_pESI_ESC-S_2007</strain>
        <strain evidence="70">09051564_79_broiler_meat_pESI_ESC-S_2009</strain>
        <strain evidence="79">12037823_11_broiler_chicken_pESI_CTX_M1_2012</strain>
        <strain evidence="56">13-3055</strain>
        <strain evidence="86">13002124_1_human_pESI_CTX_M1_2013</strain>
        <strain evidence="83">13002124_34_broiler meat_pESI_CTX_M1_2013</strain>
        <strain evidence="84">14026835_human_pESI_CTX_M65_2014</strain>
        <strain evidence="78">14035093_human_pESI_CTX_M1_2014</strain>
        <strain evidence="71">14057027_15_broiler_meat_pESI_CTX_M1_2014</strain>
        <strain evidence="57">Salmonella enterica</strain>
    </source>
</reference>
<evidence type="ECO:0000313" key="33">
    <source>
        <dbReference type="EMBL" id="ECU0850339.1"/>
    </source>
</evidence>
<dbReference type="EMBL" id="AALSGV010000009">
    <property type="protein sequence ID" value="EDC8472773.1"/>
    <property type="molecule type" value="Genomic_DNA"/>
</dbReference>
<evidence type="ECO:0000313" key="72">
    <source>
        <dbReference type="EMBL" id="HAC7053951.1"/>
    </source>
</evidence>
<evidence type="ECO:0000313" key="75">
    <source>
        <dbReference type="EMBL" id="HAE1618088.1"/>
    </source>
</evidence>
<dbReference type="EMBL" id="DAAGVG010000001">
    <property type="protein sequence ID" value="HAB4695294.1"/>
    <property type="molecule type" value="Genomic_DNA"/>
</dbReference>
<dbReference type="EMBL" id="DAATVX010000003">
    <property type="protein sequence ID" value="HAF0341001.1"/>
    <property type="molecule type" value="Genomic_DNA"/>
</dbReference>
<evidence type="ECO:0000313" key="77">
    <source>
        <dbReference type="EMBL" id="HAE2605825.1"/>
    </source>
</evidence>
<evidence type="ECO:0000259" key="1">
    <source>
        <dbReference type="Pfam" id="PF09327"/>
    </source>
</evidence>
<reference evidence="91" key="7">
    <citation type="submission" date="2020-04" db="EMBL/GenBank/DDBJ databases">
        <title>The Salmonella enterica Resistant Infantis in Poultry (RIP) Clone Continues to Spread and Recombine in the United States.</title>
        <authorList>
            <person name="Tyson G.H."/>
            <person name="Li C."/>
            <person name="Harrison L."/>
            <person name="Martin G."/>
            <person name="Hsu C.-H."/>
            <person name="Tate H."/>
            <person name="Tran T.-T.T."/>
            <person name="Strain E."/>
            <person name="Zhao S."/>
        </authorList>
    </citation>
    <scope>NUCLEOTIDE SEQUENCE</scope>
    <source>
        <strain evidence="92">CVM N17S973</strain>
        <strain evidence="91">CVM N17S976</strain>
    </source>
</reference>
<dbReference type="EMBL" id="AAIGEA010000007">
    <property type="protein sequence ID" value="ECD8864365.1"/>
    <property type="molecule type" value="Genomic_DNA"/>
</dbReference>
<evidence type="ECO:0000313" key="41">
    <source>
        <dbReference type="EMBL" id="ECX1648052.1"/>
    </source>
</evidence>
<dbReference type="EMBL" id="AAHQWV010000021">
    <property type="protein sequence ID" value="EBZ3639402.1"/>
    <property type="molecule type" value="Genomic_DNA"/>
</dbReference>
<dbReference type="AlphaFoldDB" id="A0A3R0DB10"/>
<dbReference type="EMBL" id="AALLAD010000011">
    <property type="protein sequence ID" value="EDA7188694.1"/>
    <property type="molecule type" value="Genomic_DNA"/>
</dbReference>
<evidence type="ECO:0000313" key="74">
    <source>
        <dbReference type="EMBL" id="HAE1585690.1"/>
    </source>
</evidence>
<feature type="domain" description="Tip attachment protein J central straight fiber" evidence="1">
    <location>
        <begin position="738"/>
        <end position="867"/>
    </location>
</feature>
<dbReference type="PANTHER" id="PTHR36251">
    <property type="entry name" value="FELS-1 PROPHAGE HOST SPECIFICITY PROTEIN-RELATED"/>
    <property type="match status" value="1"/>
</dbReference>
<evidence type="ECO:0000313" key="85">
    <source>
        <dbReference type="EMBL" id="HAF0043898.1"/>
    </source>
</evidence>
<evidence type="ECO:0000313" key="29">
    <source>
        <dbReference type="EMBL" id="ECS9811868.1"/>
    </source>
</evidence>
<dbReference type="EMBL" id="AAGJYV010000010">
    <property type="protein sequence ID" value="EBO8930460.1"/>
    <property type="molecule type" value="Genomic_DNA"/>
</dbReference>
<dbReference type="EMBL" id="DAAMKJ010000004">
    <property type="protein sequence ID" value="HAC7053951.1"/>
    <property type="molecule type" value="Genomic_DNA"/>
</dbReference>
<evidence type="ECO:0000313" key="63">
    <source>
        <dbReference type="EMBL" id="HAB4171883.1"/>
    </source>
</evidence>
<dbReference type="EMBL" id="AAMLRT010000009">
    <property type="protein sequence ID" value="EDI6533718.1"/>
    <property type="molecule type" value="Genomic_DNA"/>
</dbReference>
<name>A0A3R0DB10_SALIN</name>
<dbReference type="EMBL" id="AAHWEZ010000020">
    <property type="protein sequence ID" value="ECB0125602.1"/>
    <property type="molecule type" value="Genomic_DNA"/>
</dbReference>
<evidence type="ECO:0000313" key="7">
    <source>
        <dbReference type="EMBL" id="EBO1796850.1"/>
    </source>
</evidence>
<dbReference type="Pfam" id="PF09327">
    <property type="entry name" value="Phage_Tail_Tip"/>
    <property type="match status" value="1"/>
</dbReference>
<dbReference type="EMBL" id="DAASFJ010000003">
    <property type="protein sequence ID" value="HAE5289682.1"/>
    <property type="molecule type" value="Genomic_DNA"/>
</dbReference>
<evidence type="ECO:0000313" key="37">
    <source>
        <dbReference type="EMBL" id="ECU2845978.1"/>
    </source>
</evidence>
<dbReference type="EMBL" id="DAAUEJ010000004">
    <property type="protein sequence ID" value="HAF1347781.1"/>
    <property type="molecule type" value="Genomic_DNA"/>
</dbReference>
<dbReference type="EMBL" id="DAAUEF010000008">
    <property type="protein sequence ID" value="HAF1326786.1"/>
    <property type="molecule type" value="Genomic_DNA"/>
</dbReference>
<dbReference type="EMBL" id="AAGJVM010000036">
    <property type="protein sequence ID" value="EBO8409873.1"/>
    <property type="molecule type" value="Genomic_DNA"/>
</dbReference>
<evidence type="ECO:0000313" key="89">
    <source>
        <dbReference type="EMBL" id="HAF7562622.1"/>
    </source>
</evidence>
<dbReference type="EMBL" id="AAMEVE010000008">
    <property type="protein sequence ID" value="EDG6335255.1"/>
    <property type="molecule type" value="Genomic_DNA"/>
</dbReference>
<dbReference type="EMBL" id="AAKMPT010000016">
    <property type="protein sequence ID" value="ECT3914752.1"/>
    <property type="molecule type" value="Genomic_DNA"/>
</dbReference>
<dbReference type="EMBL" id="AAKSCF010000010">
    <property type="protein sequence ID" value="ECV3262901.1"/>
    <property type="molecule type" value="Genomic_DNA"/>
</dbReference>
<dbReference type="EMBL" id="CP052801">
    <property type="protein sequence ID" value="QJV32505.1"/>
    <property type="molecule type" value="Genomic_DNA"/>
</dbReference>
<evidence type="ECO:0000313" key="67">
    <source>
        <dbReference type="EMBL" id="HAB4695294.1"/>
    </source>
</evidence>
<evidence type="ECO:0000313" key="30">
    <source>
        <dbReference type="EMBL" id="ECT1139166.1"/>
    </source>
</evidence>
<evidence type="ECO:0000313" key="6">
    <source>
        <dbReference type="EMBL" id="EBM8274080.1"/>
    </source>
</evidence>
<evidence type="ECO:0000313" key="68">
    <source>
        <dbReference type="EMBL" id="HAB5733466.1"/>
    </source>
</evidence>
<dbReference type="EMBL" id="DAASGO010000009">
    <property type="protein sequence ID" value="HAE5433195.1"/>
    <property type="molecule type" value="Genomic_DNA"/>
</dbReference>
<evidence type="ECO:0000313" key="13">
    <source>
        <dbReference type="EMBL" id="EBO8930460.1"/>
    </source>
</evidence>
<dbReference type="EMBL" id="AAHQXU010000014">
    <property type="protein sequence ID" value="EBZ3765406.1"/>
    <property type="molecule type" value="Genomic_DNA"/>
</dbReference>
<organism evidence="78">
    <name type="scientific">Salmonella infantis</name>
    <dbReference type="NCBI Taxonomy" id="595"/>
    <lineage>
        <taxon>Bacteria</taxon>
        <taxon>Pseudomonadati</taxon>
        <taxon>Pseudomonadota</taxon>
        <taxon>Gammaproteobacteria</taxon>
        <taxon>Enterobacterales</taxon>
        <taxon>Enterobacteriaceae</taxon>
        <taxon>Salmonella</taxon>
    </lineage>
</organism>
<dbReference type="EMBL" id="DAARBA010000002">
    <property type="protein sequence ID" value="HAE1678716.1"/>
    <property type="molecule type" value="Genomic_DNA"/>
</dbReference>
<dbReference type="EMBL" id="AAMHVA010000016">
    <property type="protein sequence ID" value="EDH4946501.1"/>
    <property type="molecule type" value="Genomic_DNA"/>
</dbReference>
<dbReference type="EMBL" id="AAKOVZ010000019">
    <property type="protein sequence ID" value="ECU0929537.1"/>
    <property type="molecule type" value="Genomic_DNA"/>
</dbReference>
<dbReference type="EMBL" id="DAAGSN010000054">
    <property type="protein sequence ID" value="HAB4384940.1"/>
    <property type="molecule type" value="Genomic_DNA"/>
</dbReference>
<evidence type="ECO:0000313" key="27">
    <source>
        <dbReference type="EMBL" id="ECK9183784.1"/>
    </source>
</evidence>
<evidence type="ECO:0000313" key="10">
    <source>
        <dbReference type="EMBL" id="EBO8479987.1"/>
    </source>
</evidence>
<dbReference type="EMBL" id="AAGDVW010000020">
    <property type="protein sequence ID" value="EBM8274080.1"/>
    <property type="molecule type" value="Genomic_DNA"/>
</dbReference>
<dbReference type="EMBL" id="AALOZJ010000027">
    <property type="protein sequence ID" value="EDB8944056.1"/>
    <property type="molecule type" value="Genomic_DNA"/>
</dbReference>
<evidence type="ECO:0000313" key="47">
    <source>
        <dbReference type="EMBL" id="EDB8944056.1"/>
    </source>
</evidence>
<dbReference type="InterPro" id="IPR057587">
    <property type="entry name" value="GpJ_Ig_second"/>
</dbReference>
<evidence type="ECO:0000313" key="54">
    <source>
        <dbReference type="EMBL" id="EDI2672246.1"/>
    </source>
</evidence>
<dbReference type="EMBL" id="DAASNY010000003">
    <property type="protein sequence ID" value="HAE6306415.1"/>
    <property type="molecule type" value="Genomic_DNA"/>
</dbReference>
<evidence type="ECO:0000313" key="70">
    <source>
        <dbReference type="EMBL" id="HAC6551628.1"/>
    </source>
</evidence>
<dbReference type="EMBL" id="AAGJYK010000020">
    <property type="protein sequence ID" value="EBO8903188.1"/>
    <property type="molecule type" value="Genomic_DNA"/>
</dbReference>
<dbReference type="EMBL" id="AAGDRP010000007">
    <property type="protein sequence ID" value="EBM7864515.1"/>
    <property type="molecule type" value="Genomic_DNA"/>
</dbReference>
<evidence type="ECO:0000313" key="64">
    <source>
        <dbReference type="EMBL" id="HAB4347270.1"/>
    </source>
</evidence>
<dbReference type="EMBL" id="DAATTN010000003">
    <property type="protein sequence ID" value="HAF0043898.1"/>
    <property type="molecule type" value="Genomic_DNA"/>
</dbReference>
<dbReference type="EMBL" id="DAARAM010000006">
    <property type="protein sequence ID" value="HAE1618088.1"/>
    <property type="molecule type" value="Genomic_DNA"/>
</dbReference>
<dbReference type="EMBL" id="AAGJWD010000007">
    <property type="protein sequence ID" value="EBO8614061.1"/>
    <property type="molecule type" value="Genomic_DNA"/>
</dbReference>
<dbReference type="EMBL" id="CP052803">
    <property type="protein sequence ID" value="QJV37133.1"/>
    <property type="molecule type" value="Genomic_DNA"/>
</dbReference>
<evidence type="ECO:0000313" key="19">
    <source>
        <dbReference type="EMBL" id="EBZ3923679.1"/>
    </source>
</evidence>
<dbReference type="EMBL" id="AAKLIB010000014">
    <property type="protein sequence ID" value="ECS9811868.1"/>
    <property type="molecule type" value="Genomic_DNA"/>
</dbReference>
<dbReference type="EMBL" id="DAAGQM010000029">
    <property type="protein sequence ID" value="HAB4152153.1"/>
    <property type="molecule type" value="Genomic_DNA"/>
</dbReference>
<evidence type="ECO:0000313" key="86">
    <source>
        <dbReference type="EMBL" id="HAF0341001.1"/>
    </source>
</evidence>
<evidence type="ECO:0000313" key="71">
    <source>
        <dbReference type="EMBL" id="HAC6597874.1"/>
    </source>
</evidence>
<evidence type="ECO:0000313" key="88">
    <source>
        <dbReference type="EMBL" id="HAF1347781.1"/>
    </source>
</evidence>
<evidence type="ECO:0000313" key="36">
    <source>
        <dbReference type="EMBL" id="ECU1304304.1"/>
    </source>
</evidence>
<evidence type="ECO:0000313" key="23">
    <source>
        <dbReference type="EMBL" id="ECB2700728.1"/>
    </source>
</evidence>
<dbReference type="EMBL" id="AAHXAP010000005">
    <property type="protein sequence ID" value="ECB2700728.1"/>
    <property type="molecule type" value="Genomic_DNA"/>
</dbReference>
<dbReference type="EMBL" id="AALOYY010000009">
    <property type="protein sequence ID" value="EDB8863013.1"/>
    <property type="molecule type" value="Genomic_DNA"/>
</dbReference>
<dbReference type="EMBL" id="AALGHN010000009">
    <property type="protein sequence ID" value="ECY9478038.1"/>
    <property type="molecule type" value="Genomic_DNA"/>
</dbReference>
<evidence type="ECO:0000313" key="84">
    <source>
        <dbReference type="EMBL" id="HAF0040135.1"/>
    </source>
</evidence>
<feature type="domain" description="Tip attachment protein J" evidence="2">
    <location>
        <begin position="310"/>
        <end position="403"/>
    </location>
</feature>
<dbReference type="EMBL" id="DAAAKK010000009">
    <property type="protein sequence ID" value="HAA0874787.1"/>
    <property type="molecule type" value="Genomic_DNA"/>
</dbReference>
<evidence type="ECO:0000313" key="82">
    <source>
        <dbReference type="EMBL" id="HAE6306415.1"/>
    </source>
</evidence>
<evidence type="ECO:0000313" key="55">
    <source>
        <dbReference type="EMBL" id="EDI6533718.1"/>
    </source>
</evidence>
<evidence type="ECO:0000313" key="79">
    <source>
        <dbReference type="EMBL" id="HAE5303384.1"/>
    </source>
</evidence>
<dbReference type="EMBL" id="AAMIZD010000009">
    <property type="protein sequence ID" value="EDH8388141.1"/>
    <property type="molecule type" value="Genomic_DNA"/>
</dbReference>
<dbReference type="EMBL" id="DAAFVT010000002">
    <property type="protein sequence ID" value="HAB1721544.1"/>
    <property type="molecule type" value="Genomic_DNA"/>
</dbReference>
<dbReference type="EMBL" id="AAGKAB010000019">
    <property type="protein sequence ID" value="EBO9086147.1"/>
    <property type="molecule type" value="Genomic_DNA"/>
</dbReference>
<dbReference type="EMBL" id="DAAGMO010000004">
    <property type="protein sequence ID" value="HAB3677179.1"/>
    <property type="molecule type" value="Genomic_DNA"/>
</dbReference>
<dbReference type="InterPro" id="IPR053171">
    <property type="entry name" value="Viral_Tip_Attach_Protein"/>
</dbReference>
<dbReference type="EMBL" id="DAAQZO010000045">
    <property type="protein sequence ID" value="HAE1585690.1"/>
    <property type="molecule type" value="Genomic_DNA"/>
</dbReference>
<evidence type="ECO:0000313" key="87">
    <source>
        <dbReference type="EMBL" id="HAF1326786.1"/>
    </source>
</evidence>
<evidence type="ECO:0000313" key="83">
    <source>
        <dbReference type="EMBL" id="HAE7977684.1"/>
    </source>
</evidence>
<evidence type="ECO:0000313" key="4">
    <source>
        <dbReference type="EMBL" id="EBL4735771.1"/>
    </source>
</evidence>
<dbReference type="EMBL" id="AAHQZD010000021">
    <property type="protein sequence ID" value="EBZ3923679.1"/>
    <property type="molecule type" value="Genomic_DNA"/>
</dbReference>
<evidence type="ECO:0000313" key="49">
    <source>
        <dbReference type="EMBL" id="EDG1266407.1"/>
    </source>
</evidence>
<evidence type="ECO:0000313" key="43">
    <source>
        <dbReference type="EMBL" id="ECZ8877799.1"/>
    </source>
</evidence>
<dbReference type="EMBL" id="DAAGQT010000002">
    <property type="protein sequence ID" value="HAB4171883.1"/>
    <property type="molecule type" value="Genomic_DNA"/>
</dbReference>
<dbReference type="EMBL" id="AALIFF010000037">
    <property type="protein sequence ID" value="ECZ8877799.1"/>
    <property type="molecule type" value="Genomic_DNA"/>
</dbReference>
<evidence type="ECO:0000313" key="50">
    <source>
        <dbReference type="EMBL" id="EDG6139738.1"/>
    </source>
</evidence>
<dbReference type="EMBL" id="AAKOZE010000012">
    <property type="protein sequence ID" value="ECU1304304.1"/>
    <property type="molecule type" value="Genomic_DNA"/>
</dbReference>
<evidence type="ECO:0000313" key="39">
    <source>
        <dbReference type="EMBL" id="ECV3262901.1"/>
    </source>
</evidence>
<dbReference type="EMBL" id="AAMETK010000009">
    <property type="protein sequence ID" value="EDG6139738.1"/>
    <property type="molecule type" value="Genomic_DNA"/>
</dbReference>
<dbReference type="EMBL" id="AAGHXE010000006">
    <property type="protein sequence ID" value="EBO2478032.1"/>
    <property type="molecule type" value="Genomic_DNA"/>
</dbReference>
<evidence type="ECO:0000313" key="69">
    <source>
        <dbReference type="EMBL" id="HAB5774016.1"/>
    </source>
</evidence>
<dbReference type="InterPro" id="IPR015406">
    <property type="entry name" value="GpJ_CSF"/>
</dbReference>
<evidence type="ECO:0000313" key="20">
    <source>
        <dbReference type="EMBL" id="ECA0963056.1"/>
    </source>
</evidence>
<dbReference type="EMBL" id="AAKYXH010000010">
    <property type="protein sequence ID" value="ECX1648052.1"/>
    <property type="molecule type" value="Genomic_DNA"/>
</dbReference>
<evidence type="ECO:0000259" key="2">
    <source>
        <dbReference type="Pfam" id="PF13550"/>
    </source>
</evidence>
<dbReference type="EMBL" id="AAHLCX010000004">
    <property type="protein sequence ID" value="EBX3963921.1"/>
    <property type="molecule type" value="Genomic_DNA"/>
</dbReference>
<evidence type="ECO:0000313" key="38">
    <source>
        <dbReference type="EMBL" id="ECV1007652.1"/>
    </source>
</evidence>
<evidence type="ECO:0000313" key="46">
    <source>
        <dbReference type="EMBL" id="EDB8896094.1"/>
    </source>
</evidence>
<gene>
    <name evidence="44" type="ORF">A3T68_08045</name>
    <name evidence="41" type="ORF">APS00_14975</name>
    <name evidence="42" type="ORF">AVV94_15660</name>
    <name evidence="43" type="ORF">AYO59_21980</name>
    <name evidence="49" type="ORF">B6H83_16430</name>
    <name evidence="50" type="ORF">B7096_16300</name>
    <name evidence="51" type="ORF">B7906_15985</name>
    <name evidence="45" type="ORF">BCO02_14855</name>
    <name evidence="46" type="ORF">BCO11_15660</name>
    <name evidence="47" type="ORF">BCO24_21935</name>
    <name evidence="48" type="ORF">BKZ14_16265</name>
    <name evidence="52" type="ORF">CBY70_13840</name>
    <name evidence="53" type="ORF">CCQ00_15175</name>
    <name evidence="54" type="ORF">CDE48_14970</name>
    <name evidence="55" type="ORF">CFG52_15490</name>
    <name evidence="31" type="ORF">D4Q57_10535</name>
    <name evidence="10" type="ORF">D6191_06405</name>
    <name evidence="16" type="ORF">D6K77_20530</name>
    <name evidence="92" type="ORF">D7G20_07150</name>
    <name evidence="91" type="ORF">D7G23_07340</name>
    <name evidence="32" type="ORF">DK644_02860</name>
    <name evidence="33" type="ORF">DK658_17955</name>
    <name evidence="28" type="ORF">DKR80_11845</name>
    <name evidence="34" type="ORF">DML76_12980</name>
    <name evidence="35" type="ORF">DML78_08375</name>
    <name evidence="36" type="ORF">DN939_07800</name>
    <name evidence="29" type="ORF">DNT91_09125</name>
    <name evidence="39" type="ORF">DOG78_11870</name>
    <name evidence="15" type="ORF">DRV51_08610</name>
    <name evidence="30" type="ORF">DTE60_04615</name>
    <name evidence="40" type="ORF">DUG45_06810</name>
    <name evidence="37" type="ORF">DVE59_12185</name>
    <name evidence="38" type="ORF">DZ830_15735</name>
    <name evidence="6" type="ORF">E3C53_13725</name>
    <name evidence="26" type="ORF">E4A09_09740</name>
    <name evidence="12" type="ORF">E4S80_14515</name>
    <name evidence="13" type="ORF">E7893_11050</name>
    <name evidence="8" type="ORF">E9406_02855</name>
    <name evidence="17" type="ORF">EAY49_15445</name>
    <name evidence="18" type="ORF">EAY59_09575</name>
    <name evidence="19" type="ORF">EBC42_18560</name>
    <name evidence="20" type="ORF">EI356_16585</name>
    <name evidence="11" type="ORF">EK920_07620</name>
    <name evidence="21" type="ORF">EKK94_08515</name>
    <name evidence="9" type="ORF">EM927_19305</name>
    <name evidence="5" type="ORF">EQ866_13520</name>
    <name evidence="22" type="ORF">EUQ70_18570</name>
    <name evidence="23" type="ORF">EVX96_04620</name>
    <name evidence="7" type="ORF">EX903_04705</name>
    <name evidence="24" type="ORF">EZK84_09630</name>
    <name evidence="14" type="ORF">FA731_13210</name>
    <name evidence="27" type="ORF">FD413_14090</name>
    <name evidence="4" type="ORF">FDA00_06850</name>
    <name evidence="25" type="ORF">FKX15_19945</name>
    <name evidence="70" type="ORF">G0B50_10520</name>
    <name evidence="71" type="ORF">G0B53_10395</name>
    <name evidence="72" type="ORF">G0E12_11420</name>
    <name evidence="73" type="ORF">G2961_00370</name>
    <name evidence="75" type="ORF">G2983_11950</name>
    <name evidence="77" type="ORF">G3333_000683</name>
    <name evidence="74" type="ORF">G3A17_09580</name>
    <name evidence="76" type="ORF">G3A25_01110</name>
    <name evidence="85" type="ORF">G4216_002023</name>
    <name evidence="84" type="ORF">G4217_003104</name>
    <name evidence="79" type="ORF">G4G82_001849</name>
    <name evidence="78" type="ORF">G4G86_001998</name>
    <name evidence="81" type="ORF">G4H61_001444</name>
    <name evidence="82" type="ORF">G4J40_001502</name>
    <name evidence="80" type="ORF">G4K06_001467</name>
    <name evidence="83" type="ORF">G4Q07_002212</name>
    <name evidence="89" type="ORF">G9266_000191</name>
    <name evidence="90" type="ORF">G9344_001072</name>
    <name evidence="88" type="ORF">G9F95_001174</name>
    <name evidence="87" type="ORF">G9G59_003020</name>
    <name evidence="86" type="ORF">G9W71_001998</name>
    <name evidence="68" type="ORF">GB230_09325</name>
    <name evidence="65" type="ORF">GB408_11710</name>
    <name evidence="69" type="ORF">GB553_11300</name>
    <name evidence="60" type="ORF">GBW26_09470</name>
    <name evidence="61" type="ORF">GBW98_11610</name>
    <name evidence="62" type="ORF">GBX42_23675</name>
    <name evidence="58" type="ORF">GBX99_07510</name>
    <name evidence="63" type="ORF">GBY47_06160</name>
    <name evidence="57" type="ORF">GBY48_07510</name>
    <name evidence="59" type="ORF">GBY90_07085</name>
    <name evidence="67" type="ORF">GBY91_00915</name>
    <name evidence="66" type="ORF">GBZ01_17025</name>
    <name evidence="64" type="ORF">GBZ23_04070</name>
    <name evidence="56" type="ORF">GDL33_15225</name>
</gene>
<evidence type="ECO:0000313" key="15">
    <source>
        <dbReference type="EMBL" id="EBX3963921.1"/>
    </source>
</evidence>
<evidence type="ECO:0000313" key="44">
    <source>
        <dbReference type="EMBL" id="EDA7188694.1"/>
    </source>
</evidence>
<evidence type="ECO:0000313" key="17">
    <source>
        <dbReference type="EMBL" id="EBZ3639402.1"/>
    </source>
</evidence>
<evidence type="ECO:0000313" key="81">
    <source>
        <dbReference type="EMBL" id="HAE5470419.1"/>
    </source>
</evidence>
<evidence type="ECO:0000313" key="48">
    <source>
        <dbReference type="EMBL" id="EDC8472773.1"/>
    </source>
</evidence>
<dbReference type="EMBL" id="AAHPAG010000041">
    <property type="protein sequence ID" value="EBY7802583.1"/>
    <property type="molecule type" value="Genomic_DNA"/>
</dbReference>
<dbReference type="EMBL" id="AAKLCC010000016">
    <property type="protein sequence ID" value="ECS9069276.1"/>
    <property type="molecule type" value="Genomic_DNA"/>
</dbReference>
<reference evidence="52" key="5">
    <citation type="submission" date="2018-07" db="EMBL/GenBank/DDBJ databases">
        <authorList>
            <consortium name="PulseNet: The National Subtyping Network for Foodborne Disease Surveillance"/>
            <person name="Tarr C.L."/>
            <person name="Trees E."/>
            <person name="Katz L.S."/>
            <person name="Carleton-Romer H.A."/>
            <person name="Stroika S."/>
            <person name="Kucerova Z."/>
            <person name="Roache K.F."/>
            <person name="Sabol A.L."/>
            <person name="Besser J."/>
            <person name="Gerner-Smidt P."/>
        </authorList>
    </citation>
    <scope>NUCLEOTIDE SEQUENCE</scope>
    <source>
        <strain evidence="52">PNUSAS013018</strain>
    </source>
</reference>
<dbReference type="EMBL" id="DAAMGN010000003">
    <property type="protein sequence ID" value="HAC6551628.1"/>
    <property type="molecule type" value="Genomic_DNA"/>
</dbReference>
<dbReference type="EMBL" id="DAAFVM010000002">
    <property type="protein sequence ID" value="HAB1676993.1"/>
    <property type="molecule type" value="Genomic_DNA"/>
</dbReference>
<proteinExistence type="predicted"/>
<evidence type="ECO:0000313" key="73">
    <source>
        <dbReference type="EMBL" id="HAE1342430.1"/>
    </source>
</evidence>
<feature type="domain" description="Tip attachment protein J second Ig-like" evidence="3">
    <location>
        <begin position="551"/>
        <end position="656"/>
    </location>
</feature>
<dbReference type="EMBL" id="DAATTM010000009">
    <property type="protein sequence ID" value="HAF0040135.1"/>
    <property type="molecule type" value="Genomic_DNA"/>
</dbReference>
<evidence type="ECO:0000313" key="26">
    <source>
        <dbReference type="EMBL" id="ECD8864365.1"/>
    </source>
</evidence>
<dbReference type="PANTHER" id="PTHR36251:SF2">
    <property type="entry name" value="GIFSY-2 PROPHAGE HOST SPECIFICITY PROTEIN J, PHAGE LAMBDA"/>
    <property type="match status" value="1"/>
</dbReference>
<evidence type="ECO:0000313" key="52">
    <source>
        <dbReference type="EMBL" id="EDH4946501.1"/>
    </source>
</evidence>
<dbReference type="EMBL" id="AAJEAI010000008">
    <property type="protein sequence ID" value="ECK9183784.1"/>
    <property type="molecule type" value="Genomic_DNA"/>
</dbReference>
<dbReference type="EMBL" id="DAAGTV010000027">
    <property type="protein sequence ID" value="HAB4533323.1"/>
    <property type="molecule type" value="Genomic_DNA"/>
</dbReference>
<evidence type="ECO:0000313" key="61">
    <source>
        <dbReference type="EMBL" id="HAB3717322.1"/>
    </source>
</evidence>
<evidence type="ECO:0000313" key="62">
    <source>
        <dbReference type="EMBL" id="HAB4152153.1"/>
    </source>
</evidence>
<evidence type="ECO:0000313" key="90">
    <source>
        <dbReference type="EMBL" id="HAF7836636.1"/>
    </source>
</evidence>
<evidence type="ECO:0000313" key="32">
    <source>
        <dbReference type="EMBL" id="ECU0725908.1"/>
    </source>
</evidence>
<dbReference type="EMBL" id="DAAWGW010000004">
    <property type="protein sequence ID" value="HAF7836636.1"/>
    <property type="molecule type" value="Genomic_DNA"/>
</dbReference>
<dbReference type="EMBL" id="DAASGW010000011">
    <property type="protein sequence ID" value="HAE5470419.1"/>
    <property type="molecule type" value="Genomic_DNA"/>
</dbReference>
<evidence type="ECO:0000313" key="8">
    <source>
        <dbReference type="EMBL" id="EBO2478032.1"/>
    </source>
</evidence>
<evidence type="ECO:0000313" key="12">
    <source>
        <dbReference type="EMBL" id="EBO8903188.1"/>
    </source>
</evidence>
<evidence type="ECO:0000313" key="22">
    <source>
        <dbReference type="EMBL" id="ECB0125602.1"/>
    </source>
</evidence>
<dbReference type="EMBL" id="AAKOWC010000014">
    <property type="protein sequence ID" value="ECU0947758.1"/>
    <property type="molecule type" value="Genomic_DNA"/>
</dbReference>
<dbReference type="Pfam" id="PF13550">
    <property type="entry name" value="Phage-tail_3"/>
    <property type="match status" value="1"/>
</dbReference>
<dbReference type="EMBL" id="AAKLTB010000009">
    <property type="protein sequence ID" value="ECT1139166.1"/>
    <property type="molecule type" value="Genomic_DNA"/>
</dbReference>
<evidence type="ECO:0000313" key="60">
    <source>
        <dbReference type="EMBL" id="HAB3677179.1"/>
    </source>
</evidence>
<evidence type="ECO:0000313" key="5">
    <source>
        <dbReference type="EMBL" id="EBM7864515.1"/>
    </source>
</evidence>
<evidence type="ECO:0000313" key="40">
    <source>
        <dbReference type="EMBL" id="ECV5410149.1"/>
    </source>
</evidence>
<dbReference type="EMBL" id="AAKSRR010000018">
    <property type="protein sequence ID" value="ECV1007652.1"/>
    <property type="molecule type" value="Genomic_DNA"/>
</dbReference>
<dbReference type="EMBL" id="AAFZEX010000006">
    <property type="protein sequence ID" value="EBL4735771.1"/>
    <property type="molecule type" value="Genomic_DNA"/>
</dbReference>
<dbReference type="EMBL" id="AALOZA010000009">
    <property type="protein sequence ID" value="EDB8896094.1"/>
    <property type="molecule type" value="Genomic_DNA"/>
</dbReference>
<dbReference type="RefSeq" id="WP_023993423.1">
    <property type="nucleotide sequence ID" value="NZ_CAJCKB010000001.1"/>
</dbReference>
<dbReference type="EMBL" id="AAIFWQ010000022">
    <property type="protein sequence ID" value="ECD7998136.1"/>
    <property type="molecule type" value="Genomic_DNA"/>
</dbReference>
<evidence type="ECO:0000313" key="35">
    <source>
        <dbReference type="EMBL" id="ECU0947758.1"/>
    </source>
</evidence>
<dbReference type="Pfam" id="PF24489">
    <property type="entry name" value="Ig_J_second"/>
    <property type="match status" value="1"/>
</dbReference>
<dbReference type="EMBL" id="DAAHEK010000005">
    <property type="protein sequence ID" value="HAB5774016.1"/>
    <property type="molecule type" value="Genomic_DNA"/>
</dbReference>
<evidence type="ECO:0000313" key="56">
    <source>
        <dbReference type="EMBL" id="HAA0874787.1"/>
    </source>
</evidence>
<reference evidence="26" key="6">
    <citation type="submission" date="2019-03" db="EMBL/GenBank/DDBJ databases">
        <authorList>
            <person name="Ashton P.M."/>
            <person name="Dallman T."/>
            <person name="Nair S."/>
            <person name="De Pinna E."/>
            <person name="Peters T."/>
            <person name="Grant K."/>
        </authorList>
    </citation>
    <scope>NUCLEOTIDE SEQUENCE</scope>
    <source>
        <strain evidence="44">113036</strain>
        <strain evidence="16">464040</strain>
        <strain evidence="15">516951</strain>
        <strain evidence="22">563459</strain>
        <strain evidence="19">624378</strain>
        <strain evidence="26">707098</strain>
        <strain evidence="25">761617</strain>
    </source>
</reference>
<dbReference type="EMBL" id="DAAWEB010000001">
    <property type="protein sequence ID" value="HAF7562622.1"/>
    <property type="molecule type" value="Genomic_DNA"/>
</dbReference>
<dbReference type="EMBL" id="AAGJUI010000012">
    <property type="protein sequence ID" value="EBO8479987.1"/>
    <property type="molecule type" value="Genomic_DNA"/>
</dbReference>
<evidence type="ECO:0000259" key="3">
    <source>
        <dbReference type="Pfam" id="PF24489"/>
    </source>
</evidence>
<dbReference type="InterPro" id="IPR032876">
    <property type="entry name" value="J_dom"/>
</dbReference>
<dbReference type="EMBL" id="DAAMGU010000003">
    <property type="protein sequence ID" value="HAC6597874.1"/>
    <property type="molecule type" value="Genomic_DNA"/>
</dbReference>
<dbReference type="EMBL" id="DAAQYB010000001">
    <property type="protein sequence ID" value="HAE1342430.1"/>
    <property type="molecule type" value="Genomic_DNA"/>
</dbReference>